<keyword evidence="3" id="KW-1185">Reference proteome</keyword>
<comment type="caution">
    <text evidence="2">The sequence shown here is derived from an EMBL/GenBank/DDBJ whole genome shotgun (WGS) entry which is preliminary data.</text>
</comment>
<organism evidence="2 3">
    <name type="scientific">Venustampulla echinocandica</name>
    <dbReference type="NCBI Taxonomy" id="2656787"/>
    <lineage>
        <taxon>Eukaryota</taxon>
        <taxon>Fungi</taxon>
        <taxon>Dikarya</taxon>
        <taxon>Ascomycota</taxon>
        <taxon>Pezizomycotina</taxon>
        <taxon>Leotiomycetes</taxon>
        <taxon>Helotiales</taxon>
        <taxon>Pleuroascaceae</taxon>
        <taxon>Venustampulla</taxon>
    </lineage>
</organism>
<feature type="signal peptide" evidence="1">
    <location>
        <begin position="1"/>
        <end position="24"/>
    </location>
</feature>
<name>A0A370TFY8_9HELO</name>
<dbReference type="EMBL" id="NPIC01000008">
    <property type="protein sequence ID" value="RDL33814.1"/>
    <property type="molecule type" value="Genomic_DNA"/>
</dbReference>
<dbReference type="GeneID" id="43601031"/>
<proteinExistence type="predicted"/>
<reference evidence="2 3" key="1">
    <citation type="journal article" date="2018" name="IMA Fungus">
        <title>IMA Genome-F 9: Draft genome sequence of Annulohypoxylon stygium, Aspergillus mulundensis, Berkeleyomyces basicola (syn. Thielaviopsis basicola), Ceratocystis smalleyi, two Cercospora beticola strains, Coleophoma cylindrospora, Fusarium fracticaudum, Phialophora cf. hyalina, and Morchella septimelata.</title>
        <authorList>
            <person name="Wingfield B.D."/>
            <person name="Bills G.F."/>
            <person name="Dong Y."/>
            <person name="Huang W."/>
            <person name="Nel W.J."/>
            <person name="Swalarsk-Parry B.S."/>
            <person name="Vaghefi N."/>
            <person name="Wilken P.M."/>
            <person name="An Z."/>
            <person name="de Beer Z.W."/>
            <person name="De Vos L."/>
            <person name="Chen L."/>
            <person name="Duong T.A."/>
            <person name="Gao Y."/>
            <person name="Hammerbacher A."/>
            <person name="Kikkert J.R."/>
            <person name="Li Y."/>
            <person name="Li H."/>
            <person name="Li K."/>
            <person name="Li Q."/>
            <person name="Liu X."/>
            <person name="Ma X."/>
            <person name="Naidoo K."/>
            <person name="Pethybridge S.J."/>
            <person name="Sun J."/>
            <person name="Steenkamp E.T."/>
            <person name="van der Nest M.A."/>
            <person name="van Wyk S."/>
            <person name="Wingfield M.J."/>
            <person name="Xiong C."/>
            <person name="Yue Q."/>
            <person name="Zhang X."/>
        </authorList>
    </citation>
    <scope>NUCLEOTIDE SEQUENCE [LARGE SCALE GENOMIC DNA]</scope>
    <source>
        <strain evidence="2 3">BP 5553</strain>
    </source>
</reference>
<evidence type="ECO:0000313" key="2">
    <source>
        <dbReference type="EMBL" id="RDL33814.1"/>
    </source>
</evidence>
<keyword evidence="1" id="KW-0732">Signal</keyword>
<accession>A0A370TFY8</accession>
<evidence type="ECO:0000313" key="3">
    <source>
        <dbReference type="Proteomes" id="UP000254866"/>
    </source>
</evidence>
<evidence type="ECO:0000256" key="1">
    <source>
        <dbReference type="SAM" id="SignalP"/>
    </source>
</evidence>
<protein>
    <submittedName>
        <fullName evidence="2">Uncharacterized protein</fullName>
    </submittedName>
</protein>
<gene>
    <name evidence="2" type="ORF">BP5553_08182</name>
</gene>
<feature type="chain" id="PRO_5016587986" evidence="1">
    <location>
        <begin position="25"/>
        <end position="205"/>
    </location>
</feature>
<sequence length="205" mass="22010">MSRIMALFLMVLQVLLGHFTIATAVPTNDMAIPMTADGGYPELILGPGMPTLASINLTTADLYTMKPKGSPGHLDLLQVRADAGVSSAAWGPSCGIYNLCPVWAVQVFINYFYAFAPHVYCTASTRDYRGQLMVQNGYGEVMGINLSTDSDVVYSPCHNVANALERIFATCKLDPDFQRHPEGIYGAITATGNGGLGLLMHGMDV</sequence>
<dbReference type="OrthoDB" id="2112446at2759"/>
<dbReference type="AlphaFoldDB" id="A0A370TFY8"/>
<dbReference type="RefSeq" id="XP_031867096.1">
    <property type="nucleotide sequence ID" value="XM_032016805.1"/>
</dbReference>
<dbReference type="Proteomes" id="UP000254866">
    <property type="component" value="Unassembled WGS sequence"/>
</dbReference>